<evidence type="ECO:0000313" key="3">
    <source>
        <dbReference type="EMBL" id="EZP80215.1"/>
    </source>
</evidence>
<dbReference type="Pfam" id="PF11843">
    <property type="entry name" value="DUF3363"/>
    <property type="match status" value="1"/>
</dbReference>
<dbReference type="InterPro" id="IPR005094">
    <property type="entry name" value="Endonuclease_MobA/VirD2"/>
</dbReference>
<evidence type="ECO:0000256" key="1">
    <source>
        <dbReference type="SAM" id="MobiDB-lite"/>
    </source>
</evidence>
<dbReference type="Pfam" id="PF03432">
    <property type="entry name" value="Relaxase"/>
    <property type="match status" value="1"/>
</dbReference>
<accession>A0A031JTF3</accession>
<dbReference type="Proteomes" id="UP000024329">
    <property type="component" value="Unassembled WGS sequence"/>
</dbReference>
<dbReference type="InterPro" id="IPR021795">
    <property type="entry name" value="DUF3363"/>
</dbReference>
<sequence length="652" mass="72877">MSDDEFEPHLGRQGNTGKATRKYAARVDAGARVHGVRAKRSGTRFDGSRIGRAAAIGRLLSTRNSQGLSRSRRAVVKTSLVHLKGRGLHAARAHLNYIQRDGVTRGGEAGELYGRGGEPVDGREFLARCAGDRHQFRAIISLEDGERYEDLKPYMRRLMDQVEKDLGTGLDWAAVDHHDTGHPHTHVVVRGVDDKGRDLVIAREYLAHGLRERAAELATRELGLASDQDIEARLSRDADQERLTAIDRRLLSRLDSERCVMPEAADPIWRAYEIRRLHRLEAMELARSAGPQRWRLDVAIESTLTQMGERADIIRVMQRELTRSGLEREIRIHTPAAGPLIGKVQMYGVRDQHRQRQFLLVDGVDGHMHYLDLGVMGSGSEIAEQAAIRAAAAQESGTAAIDRTIGTVAAANSGEYSQRLHLRHDPHASTAQTLIYEQRLEAFCRAGLIKQRDAAGTWTIPGDFLERVGALEERQLRDYPVEIEVLAKRPLAQLATFDGVTWLDHELSDPHVSGARDQGFGRELRGALAVRRQWLVEQDLAHEDAHGFRLRCGALAQLQRRELLRLAEEVSRDLGKPYVEAASEVRIEGRIARRIEAEAGGYAVIENARDFTLVPWSRDFARQVGKEGAGIVRDDTMPHWTLQRGRQGPEIG</sequence>
<name>A0A031JTF3_9SPHN</name>
<comment type="caution">
    <text evidence="3">The sequence shown here is derived from an EMBL/GenBank/DDBJ whole genome shotgun (WGS) entry which is preliminary data.</text>
</comment>
<evidence type="ECO:0000259" key="2">
    <source>
        <dbReference type="Pfam" id="PF03432"/>
    </source>
</evidence>
<feature type="region of interest" description="Disordered" evidence="1">
    <location>
        <begin position="1"/>
        <end position="22"/>
    </location>
</feature>
<dbReference type="AlphaFoldDB" id="A0A031JTF3"/>
<organism evidence="3 4">
    <name type="scientific">Novosphingobium resinovorum</name>
    <dbReference type="NCBI Taxonomy" id="158500"/>
    <lineage>
        <taxon>Bacteria</taxon>
        <taxon>Pseudomonadati</taxon>
        <taxon>Pseudomonadota</taxon>
        <taxon>Alphaproteobacteria</taxon>
        <taxon>Sphingomonadales</taxon>
        <taxon>Sphingomonadaceae</taxon>
        <taxon>Novosphingobium</taxon>
    </lineage>
</organism>
<dbReference type="EMBL" id="JFYZ01000018">
    <property type="protein sequence ID" value="EZP80215.1"/>
    <property type="molecule type" value="Genomic_DNA"/>
</dbReference>
<gene>
    <name evidence="3" type="ORF">BV97_03630</name>
</gene>
<feature type="domain" description="MobA/VirD2-like nuclease" evidence="2">
    <location>
        <begin position="133"/>
        <end position="199"/>
    </location>
</feature>
<reference evidence="3 4" key="1">
    <citation type="submission" date="2014-03" db="EMBL/GenBank/DDBJ databases">
        <title>Whole genome sequence of Novosphingobium resinovorum KF1.</title>
        <authorList>
            <person name="Gan H.M."/>
            <person name="Gan H.Y."/>
            <person name="Chew T.H."/>
            <person name="Savka M.A."/>
        </authorList>
    </citation>
    <scope>NUCLEOTIDE SEQUENCE [LARGE SCALE GENOMIC DNA]</scope>
    <source>
        <strain evidence="3 4">KF1</strain>
    </source>
</reference>
<dbReference type="STRING" id="158500.BES08_11985"/>
<dbReference type="PATRIC" id="fig|158500.4.peg.3706"/>
<proteinExistence type="predicted"/>
<protein>
    <submittedName>
        <fullName evidence="3">Conjugal transfer protein TraI</fullName>
    </submittedName>
</protein>
<evidence type="ECO:0000313" key="4">
    <source>
        <dbReference type="Proteomes" id="UP000024329"/>
    </source>
</evidence>
<dbReference type="RefSeq" id="WP_036527478.1">
    <property type="nucleotide sequence ID" value="NZ_JFYZ01000018.1"/>
</dbReference>
<dbReference type="eggNOG" id="COG3843">
    <property type="taxonomic scope" value="Bacteria"/>
</dbReference>